<protein>
    <recommendedName>
        <fullName evidence="5">Dual-action ribosomal maturation protein DarP</fullName>
    </recommendedName>
    <alternativeName>
        <fullName evidence="5">Large ribosomal subunit assembly factor DarP</fullName>
    </alternativeName>
</protein>
<keyword evidence="2 5" id="KW-0690">Ribosome biogenesis</keyword>
<accession>A0ABQ6FER7</accession>
<comment type="subcellular location">
    <subcellularLocation>
        <location evidence="5">Cytoplasm</location>
    </subcellularLocation>
    <text evidence="5">Associates with late stage pre-50S ribosomal subunits.</text>
</comment>
<feature type="region of interest" description="Disordered" evidence="6">
    <location>
        <begin position="1"/>
        <end position="23"/>
    </location>
</feature>
<evidence type="ECO:0000256" key="5">
    <source>
        <dbReference type="HAMAP-Rule" id="MF_00765"/>
    </source>
</evidence>
<evidence type="ECO:0000256" key="2">
    <source>
        <dbReference type="ARBA" id="ARBA00022517"/>
    </source>
</evidence>
<dbReference type="SUPFAM" id="SSF158710">
    <property type="entry name" value="PSPTO4464-like"/>
    <property type="match status" value="1"/>
</dbReference>
<keyword evidence="4 5" id="KW-0694">RNA-binding</keyword>
<dbReference type="PIRSF" id="PIRSF016183">
    <property type="entry name" value="UCP016183"/>
    <property type="match status" value="1"/>
</dbReference>
<dbReference type="Gene3D" id="1.10.60.30">
    <property type="entry name" value="PSPTO4464-like domains"/>
    <property type="match status" value="2"/>
</dbReference>
<gene>
    <name evidence="5" type="primary">darP</name>
    <name evidence="7" type="ORF">GCM10007933_32850</name>
</gene>
<reference evidence="8" key="1">
    <citation type="journal article" date="2019" name="Int. J. Syst. Evol. Microbiol.">
        <title>The Global Catalogue of Microorganisms (GCM) 10K type strain sequencing project: providing services to taxonomists for standard genome sequencing and annotation.</title>
        <authorList>
            <consortium name="The Broad Institute Genomics Platform"/>
            <consortium name="The Broad Institute Genome Sequencing Center for Infectious Disease"/>
            <person name="Wu L."/>
            <person name="Ma J."/>
        </authorList>
    </citation>
    <scope>NUCLEOTIDE SEQUENCE [LARGE SCALE GENOMIC DNA]</scope>
    <source>
        <strain evidence="8">NBRC 102407</strain>
    </source>
</reference>
<organism evidence="7 8">
    <name type="scientific">Zoogloea oryzae</name>
    <dbReference type="NCBI Taxonomy" id="310767"/>
    <lineage>
        <taxon>Bacteria</taxon>
        <taxon>Pseudomonadati</taxon>
        <taxon>Pseudomonadota</taxon>
        <taxon>Betaproteobacteria</taxon>
        <taxon>Rhodocyclales</taxon>
        <taxon>Zoogloeaceae</taxon>
        <taxon>Zoogloea</taxon>
    </lineage>
</organism>
<dbReference type="Pfam" id="PF04751">
    <property type="entry name" value="DarP"/>
    <property type="match status" value="1"/>
</dbReference>
<dbReference type="NCBIfam" id="NF003593">
    <property type="entry name" value="PRK05255.1-1"/>
    <property type="match status" value="1"/>
</dbReference>
<dbReference type="Proteomes" id="UP001157167">
    <property type="component" value="Unassembled WGS sequence"/>
</dbReference>
<proteinExistence type="inferred from homology"/>
<keyword evidence="8" id="KW-1185">Reference proteome</keyword>
<comment type="similarity">
    <text evidence="5">Belongs to the DarP family.</text>
</comment>
<sequence length="184" mass="21144">MAKHKYNPDEEFDGPSKSQLKRDSAALQDLGRELAELGKERLAKVPIDEDLRDAVKDYQRFTAHEAKRRQLQYIGKLMRSVDPEPIRAALDAFKGVSAVETAKMHRLENLRTKLLEDEKTLHGIAEAHPGVDLQQLRVLRRNAIKEKEQNKPPRAYRELFRVLRELEEGGVEATDFDDETGDEE</sequence>
<dbReference type="EMBL" id="BSPX01000061">
    <property type="protein sequence ID" value="GLT23814.1"/>
    <property type="molecule type" value="Genomic_DNA"/>
</dbReference>
<evidence type="ECO:0000313" key="8">
    <source>
        <dbReference type="Proteomes" id="UP001157167"/>
    </source>
</evidence>
<dbReference type="InterPro" id="IPR006839">
    <property type="entry name" value="DarP"/>
</dbReference>
<evidence type="ECO:0000256" key="4">
    <source>
        <dbReference type="ARBA" id="ARBA00022884"/>
    </source>
</evidence>
<dbReference type="InterPro" id="IPR023153">
    <property type="entry name" value="DarP_sf"/>
</dbReference>
<dbReference type="RefSeq" id="WP_284188993.1">
    <property type="nucleotide sequence ID" value="NZ_BSPX01000061.1"/>
</dbReference>
<evidence type="ECO:0000256" key="3">
    <source>
        <dbReference type="ARBA" id="ARBA00022730"/>
    </source>
</evidence>
<keyword evidence="3 5" id="KW-0699">rRNA-binding</keyword>
<dbReference type="PANTHER" id="PTHR38101:SF1">
    <property type="entry name" value="UPF0307 PROTEIN YJGA"/>
    <property type="match status" value="1"/>
</dbReference>
<dbReference type="HAMAP" id="MF_00765">
    <property type="entry name" value="DarP"/>
    <property type="match status" value="1"/>
</dbReference>
<name>A0ABQ6FER7_9RHOO</name>
<evidence type="ECO:0000256" key="1">
    <source>
        <dbReference type="ARBA" id="ARBA00022490"/>
    </source>
</evidence>
<dbReference type="PANTHER" id="PTHR38101">
    <property type="entry name" value="UPF0307 PROTEIN YJGA"/>
    <property type="match status" value="1"/>
</dbReference>
<dbReference type="CDD" id="cd16331">
    <property type="entry name" value="YjgA-like"/>
    <property type="match status" value="1"/>
</dbReference>
<comment type="caution">
    <text evidence="7">The sequence shown here is derived from an EMBL/GenBank/DDBJ whole genome shotgun (WGS) entry which is preliminary data.</text>
</comment>
<evidence type="ECO:0000256" key="6">
    <source>
        <dbReference type="SAM" id="MobiDB-lite"/>
    </source>
</evidence>
<evidence type="ECO:0000313" key="7">
    <source>
        <dbReference type="EMBL" id="GLT23814.1"/>
    </source>
</evidence>
<keyword evidence="1 5" id="KW-0963">Cytoplasm</keyword>
<comment type="function">
    <text evidence="5">Member of a network of 50S ribosomal subunit biogenesis factors which assembles along the 30S-50S interface, preventing incorrect 23S rRNA structures from forming. Promotes peptidyl transferase center (PTC) maturation.</text>
</comment>